<reference evidence="7" key="1">
    <citation type="journal article" date="2020" name="Stud. Mycol.">
        <title>101 Dothideomycetes genomes: a test case for predicting lifestyles and emergence of pathogens.</title>
        <authorList>
            <person name="Haridas S."/>
            <person name="Albert R."/>
            <person name="Binder M."/>
            <person name="Bloem J."/>
            <person name="Labutti K."/>
            <person name="Salamov A."/>
            <person name="Andreopoulos B."/>
            <person name="Baker S."/>
            <person name="Barry K."/>
            <person name="Bills G."/>
            <person name="Bluhm B."/>
            <person name="Cannon C."/>
            <person name="Castanera R."/>
            <person name="Culley D."/>
            <person name="Daum C."/>
            <person name="Ezra D."/>
            <person name="Gonzalez J."/>
            <person name="Henrissat B."/>
            <person name="Kuo A."/>
            <person name="Liang C."/>
            <person name="Lipzen A."/>
            <person name="Lutzoni F."/>
            <person name="Magnuson J."/>
            <person name="Mondo S."/>
            <person name="Nolan M."/>
            <person name="Ohm R."/>
            <person name="Pangilinan J."/>
            <person name="Park H.-J."/>
            <person name="Ramirez L."/>
            <person name="Alfaro M."/>
            <person name="Sun H."/>
            <person name="Tritt A."/>
            <person name="Yoshinaga Y."/>
            <person name="Zwiers L.-H."/>
            <person name="Turgeon B."/>
            <person name="Goodwin S."/>
            <person name="Spatafora J."/>
            <person name="Crous P."/>
            <person name="Grigoriev I."/>
        </authorList>
    </citation>
    <scope>NUCLEOTIDE SEQUENCE</scope>
    <source>
        <strain evidence="7">CBS 627.86</strain>
    </source>
</reference>
<dbReference type="SUPFAM" id="SSF51735">
    <property type="entry name" value="NAD(P)-binding Rossmann-fold domains"/>
    <property type="match status" value="1"/>
</dbReference>
<dbReference type="Proteomes" id="UP000799770">
    <property type="component" value="Unassembled WGS sequence"/>
</dbReference>
<dbReference type="CDD" id="cd05188">
    <property type="entry name" value="MDR"/>
    <property type="match status" value="1"/>
</dbReference>
<dbReference type="PANTHER" id="PTHR43350:SF17">
    <property type="entry name" value="NAD-DEPENDENT ALCOHOL DEHYDROGENASE"/>
    <property type="match status" value="1"/>
</dbReference>
<keyword evidence="8" id="KW-1185">Reference proteome</keyword>
<dbReference type="GO" id="GO:0046872">
    <property type="term" value="F:metal ion binding"/>
    <property type="evidence" value="ECO:0007669"/>
    <property type="project" value="UniProtKB-KW"/>
</dbReference>
<organism evidence="7 8">
    <name type="scientific">Lophiotrema nucula</name>
    <dbReference type="NCBI Taxonomy" id="690887"/>
    <lineage>
        <taxon>Eukaryota</taxon>
        <taxon>Fungi</taxon>
        <taxon>Dikarya</taxon>
        <taxon>Ascomycota</taxon>
        <taxon>Pezizomycotina</taxon>
        <taxon>Dothideomycetes</taxon>
        <taxon>Pleosporomycetidae</taxon>
        <taxon>Pleosporales</taxon>
        <taxon>Lophiotremataceae</taxon>
        <taxon>Lophiotrema</taxon>
    </lineage>
</organism>
<comment type="cofactor">
    <cofactor evidence="1">
        <name>Zn(2+)</name>
        <dbReference type="ChEBI" id="CHEBI:29105"/>
    </cofactor>
</comment>
<keyword evidence="3" id="KW-0479">Metal-binding</keyword>
<dbReference type="InterPro" id="IPR011032">
    <property type="entry name" value="GroES-like_sf"/>
</dbReference>
<evidence type="ECO:0000313" key="8">
    <source>
        <dbReference type="Proteomes" id="UP000799770"/>
    </source>
</evidence>
<dbReference type="EMBL" id="ML977354">
    <property type="protein sequence ID" value="KAF2107383.1"/>
    <property type="molecule type" value="Genomic_DNA"/>
</dbReference>
<dbReference type="AlphaFoldDB" id="A0A6A5YK83"/>
<dbReference type="Gene3D" id="3.90.180.10">
    <property type="entry name" value="Medium-chain alcohol dehydrogenases, catalytic domain"/>
    <property type="match status" value="1"/>
</dbReference>
<dbReference type="Gene3D" id="3.40.50.720">
    <property type="entry name" value="NAD(P)-binding Rossmann-like Domain"/>
    <property type="match status" value="1"/>
</dbReference>
<accession>A0A6A5YK83</accession>
<dbReference type="Pfam" id="PF08240">
    <property type="entry name" value="ADH_N"/>
    <property type="match status" value="1"/>
</dbReference>
<comment type="similarity">
    <text evidence="2">Belongs to the zinc-containing alcohol dehydrogenase family.</text>
</comment>
<sequence length="375" mass="41407">MTFTLPEHHRALVLESVEAGFQVKDVPTPRPEPGSAILRIEAAGIVSYHREIYNGFRQYPFPTPLVGGYSAIGRIAAIGPDATVLQPGQLVYADCVITARDDSESIFLTAIHEGFTDGTKKLIKDVWRDGYWAEYAKVPLENIVLLDETRLCKDLGYSVQELIYMSYLMVPFGGLRDIKLEPGEVVVVCPATGGYGGAGVMVAIAMGARVIAMGRNENELSRLKAHVLESSPKADIETVKMTGDEMVDAATLKAFGTIDAVLDFTPPQASKSPHLRSAIWSLRRGGRVSLMGFHEDPFVPIIMGKNLSLHGKLMYARNDMVLFVKMLERGLFPRGRAFTETKTFKLQDWKFFFSKEALNMAAEHTGIGKFVNFTP</sequence>
<evidence type="ECO:0000259" key="6">
    <source>
        <dbReference type="Pfam" id="PF08240"/>
    </source>
</evidence>
<evidence type="ECO:0000256" key="1">
    <source>
        <dbReference type="ARBA" id="ARBA00001947"/>
    </source>
</evidence>
<evidence type="ECO:0000256" key="3">
    <source>
        <dbReference type="ARBA" id="ARBA00022723"/>
    </source>
</evidence>
<keyword evidence="4" id="KW-0862">Zinc</keyword>
<keyword evidence="5" id="KW-0560">Oxidoreductase</keyword>
<proteinExistence type="inferred from homology"/>
<dbReference type="PANTHER" id="PTHR43350">
    <property type="entry name" value="NAD-DEPENDENT ALCOHOL DEHYDROGENASE"/>
    <property type="match status" value="1"/>
</dbReference>
<evidence type="ECO:0000256" key="2">
    <source>
        <dbReference type="ARBA" id="ARBA00008072"/>
    </source>
</evidence>
<dbReference type="InterPro" id="IPR036291">
    <property type="entry name" value="NAD(P)-bd_dom_sf"/>
</dbReference>
<name>A0A6A5YK83_9PLEO</name>
<dbReference type="OrthoDB" id="5407715at2759"/>
<dbReference type="SUPFAM" id="SSF50129">
    <property type="entry name" value="GroES-like"/>
    <property type="match status" value="1"/>
</dbReference>
<gene>
    <name evidence="7" type="ORF">BDV96DRAFT_506288</name>
</gene>
<evidence type="ECO:0000256" key="5">
    <source>
        <dbReference type="ARBA" id="ARBA00023002"/>
    </source>
</evidence>
<evidence type="ECO:0000313" key="7">
    <source>
        <dbReference type="EMBL" id="KAF2107383.1"/>
    </source>
</evidence>
<dbReference type="GO" id="GO:0016491">
    <property type="term" value="F:oxidoreductase activity"/>
    <property type="evidence" value="ECO:0007669"/>
    <property type="project" value="UniProtKB-KW"/>
</dbReference>
<evidence type="ECO:0000256" key="4">
    <source>
        <dbReference type="ARBA" id="ARBA00022833"/>
    </source>
</evidence>
<protein>
    <submittedName>
        <fullName evidence="7">Chaperonin 10-like protein</fullName>
    </submittedName>
</protein>
<feature type="domain" description="Alcohol dehydrogenase-like N-terminal" evidence="6">
    <location>
        <begin position="33"/>
        <end position="146"/>
    </location>
</feature>
<dbReference type="InterPro" id="IPR013154">
    <property type="entry name" value="ADH-like_N"/>
</dbReference>